<reference evidence="3 4" key="1">
    <citation type="submission" date="2024-06" db="EMBL/GenBank/DDBJ databases">
        <title>Sorghum-associated microbial communities from plants grown in Nebraska, USA.</title>
        <authorList>
            <person name="Schachtman D."/>
        </authorList>
    </citation>
    <scope>NUCLEOTIDE SEQUENCE [LARGE SCALE GENOMIC DNA]</scope>
    <source>
        <strain evidence="3 4">1757</strain>
    </source>
</reference>
<dbReference type="Pfam" id="PF13439">
    <property type="entry name" value="Glyco_transf_4"/>
    <property type="match status" value="1"/>
</dbReference>
<dbReference type="RefSeq" id="WP_354552409.1">
    <property type="nucleotide sequence ID" value="NZ_JBEPSD010000003.1"/>
</dbReference>
<dbReference type="Gene3D" id="3.40.50.2000">
    <property type="entry name" value="Glycogen Phosphorylase B"/>
    <property type="match status" value="2"/>
</dbReference>
<dbReference type="EMBL" id="JBEPSD010000003">
    <property type="protein sequence ID" value="MET4570816.1"/>
    <property type="molecule type" value="Genomic_DNA"/>
</dbReference>
<evidence type="ECO:0000259" key="2">
    <source>
        <dbReference type="Pfam" id="PF13439"/>
    </source>
</evidence>
<protein>
    <submittedName>
        <fullName evidence="3">Sugar transferase (PEP-CTERM/EpsH1 system associated)</fullName>
    </submittedName>
</protein>
<dbReference type="SUPFAM" id="SSF53756">
    <property type="entry name" value="UDP-Glycosyltransferase/glycogen phosphorylase"/>
    <property type="match status" value="1"/>
</dbReference>
<dbReference type="PANTHER" id="PTHR12526:SF630">
    <property type="entry name" value="GLYCOSYLTRANSFERASE"/>
    <property type="match status" value="1"/>
</dbReference>
<evidence type="ECO:0000259" key="1">
    <source>
        <dbReference type="Pfam" id="PF00534"/>
    </source>
</evidence>
<proteinExistence type="predicted"/>
<gene>
    <name evidence="3" type="ORF">ABIE04_003195</name>
</gene>
<dbReference type="InterPro" id="IPR028098">
    <property type="entry name" value="Glyco_trans_4-like_N"/>
</dbReference>
<dbReference type="NCBIfam" id="TIGR03088">
    <property type="entry name" value="stp2"/>
    <property type="match status" value="1"/>
</dbReference>
<dbReference type="InterPro" id="IPR001296">
    <property type="entry name" value="Glyco_trans_1"/>
</dbReference>
<dbReference type="PANTHER" id="PTHR12526">
    <property type="entry name" value="GLYCOSYLTRANSFERASE"/>
    <property type="match status" value="1"/>
</dbReference>
<organism evidence="3 4">
    <name type="scientific">Rhodanobacter soli</name>
    <dbReference type="NCBI Taxonomy" id="590609"/>
    <lineage>
        <taxon>Bacteria</taxon>
        <taxon>Pseudomonadati</taxon>
        <taxon>Pseudomonadota</taxon>
        <taxon>Gammaproteobacteria</taxon>
        <taxon>Lysobacterales</taxon>
        <taxon>Rhodanobacteraceae</taxon>
        <taxon>Rhodanobacter</taxon>
    </lineage>
</organism>
<comment type="caution">
    <text evidence="3">The sequence shown here is derived from an EMBL/GenBank/DDBJ whole genome shotgun (WGS) entry which is preliminary data.</text>
</comment>
<evidence type="ECO:0000313" key="4">
    <source>
        <dbReference type="Proteomes" id="UP001549251"/>
    </source>
</evidence>
<dbReference type="Pfam" id="PF00534">
    <property type="entry name" value="Glycos_transf_1"/>
    <property type="match status" value="1"/>
</dbReference>
<dbReference type="Proteomes" id="UP001549251">
    <property type="component" value="Unassembled WGS sequence"/>
</dbReference>
<name>A0ABV2Q0I6_9GAMM</name>
<evidence type="ECO:0000313" key="3">
    <source>
        <dbReference type="EMBL" id="MET4570816.1"/>
    </source>
</evidence>
<dbReference type="InterPro" id="IPR017522">
    <property type="entry name" value="Sugar_tfrase_PEP-CTERM_Stp2"/>
</dbReference>
<dbReference type="GO" id="GO:0016740">
    <property type="term" value="F:transferase activity"/>
    <property type="evidence" value="ECO:0007669"/>
    <property type="project" value="UniProtKB-KW"/>
</dbReference>
<keyword evidence="4" id="KW-1185">Reference proteome</keyword>
<sequence length="398" mass="43269">MNERPLIVHVLYRLDTGGMERVVVSLINATHDRYRHAVIALTGFGALRHEIENAVIACVSLEKKPGKDWPCYFRFWRALRALKPDLVQTYNIGALDLAPVVKLAGVHRLVHAEHGRDAADPGGDNPRYHRLRRWMAPLVGRYVVVSPDLRIWLTERVRIRSSKVTHIANGIDAAPFDVPRIRSGPRRQLGDFAPPGTVLVGNVARLDKVKNHAGLLLAFKLLCEEDGRKNAACRLIIAGDGPQRGELEQRIVQLGLTETVRLLGNRGDVAQLLAECDVFALSSVAEGMPITLLEAMAAGLPVVATDVGGVASMVEAGVTGTLVPAGDPHALAAALRAYVADEELRCRHGDAGRARVAAHFSLRAMVSAYVALYDELLGRQADAVQPRVMSGLTGHKEN</sequence>
<keyword evidence="3" id="KW-0808">Transferase</keyword>
<feature type="domain" description="Glycosyltransferase subfamily 4-like N-terminal" evidence="2">
    <location>
        <begin position="17"/>
        <end position="173"/>
    </location>
</feature>
<feature type="domain" description="Glycosyl transferase family 1" evidence="1">
    <location>
        <begin position="198"/>
        <end position="354"/>
    </location>
</feature>
<accession>A0ABV2Q0I6</accession>